<dbReference type="InterPro" id="IPR013320">
    <property type="entry name" value="ConA-like_dom_sf"/>
</dbReference>
<comment type="caution">
    <text evidence="1">The sequence shown here is derived from an EMBL/GenBank/DDBJ whole genome shotgun (WGS) entry which is preliminary data.</text>
</comment>
<dbReference type="Gene3D" id="2.60.120.200">
    <property type="match status" value="1"/>
</dbReference>
<evidence type="ECO:0000313" key="2">
    <source>
        <dbReference type="EMBL" id="KAG0456571.1"/>
    </source>
</evidence>
<reference evidence="3 4" key="1">
    <citation type="journal article" date="2020" name="Nat. Food">
        <title>A phased Vanilla planifolia genome enables genetic improvement of flavour and production.</title>
        <authorList>
            <person name="Hasing T."/>
            <person name="Tang H."/>
            <person name="Brym M."/>
            <person name="Khazi F."/>
            <person name="Huang T."/>
            <person name="Chambers A.H."/>
        </authorList>
    </citation>
    <scope>NUCLEOTIDE SEQUENCE [LARGE SCALE GENOMIC DNA]</scope>
    <source>
        <tissue evidence="1">Leaf</tissue>
    </source>
</reference>
<keyword evidence="3" id="KW-1185">Reference proteome</keyword>
<protein>
    <submittedName>
        <fullName evidence="1">Uncharacterized protein</fullName>
    </submittedName>
</protein>
<name>A0A835PK45_VANPL</name>
<sequence>MAATVRAVGGESVLDDSLPTGISGTVCILDSEPRTVGWHVVTVTIDTVIGEATSYLNGGFDGYQCGLPLRGSSLILEQGTEIWVGARPPTDLDAFGRSDSEGAESKMQIMDAFLWGRCLSEDEITALHAATSPMGMT</sequence>
<dbReference type="OrthoDB" id="424753at2759"/>
<evidence type="ECO:0000313" key="3">
    <source>
        <dbReference type="Proteomes" id="UP000636800"/>
    </source>
</evidence>
<dbReference type="AlphaFoldDB" id="A0A835PK45"/>
<organism evidence="1 3">
    <name type="scientific">Vanilla planifolia</name>
    <name type="common">Vanilla</name>
    <dbReference type="NCBI Taxonomy" id="51239"/>
    <lineage>
        <taxon>Eukaryota</taxon>
        <taxon>Viridiplantae</taxon>
        <taxon>Streptophyta</taxon>
        <taxon>Embryophyta</taxon>
        <taxon>Tracheophyta</taxon>
        <taxon>Spermatophyta</taxon>
        <taxon>Magnoliopsida</taxon>
        <taxon>Liliopsida</taxon>
        <taxon>Asparagales</taxon>
        <taxon>Orchidaceae</taxon>
        <taxon>Vanilloideae</taxon>
        <taxon>Vanilleae</taxon>
        <taxon>Vanilla</taxon>
    </lineage>
</organism>
<dbReference type="EMBL" id="JADCNL010000013">
    <property type="protein sequence ID" value="KAG0455406.1"/>
    <property type="molecule type" value="Genomic_DNA"/>
</dbReference>
<dbReference type="EMBL" id="JADCNM010000013">
    <property type="protein sequence ID" value="KAG0456571.1"/>
    <property type="molecule type" value="Genomic_DNA"/>
</dbReference>
<evidence type="ECO:0000313" key="1">
    <source>
        <dbReference type="EMBL" id="KAG0455406.1"/>
    </source>
</evidence>
<dbReference type="Proteomes" id="UP000636800">
    <property type="component" value="Chromosome 13"/>
</dbReference>
<dbReference type="Proteomes" id="UP000639772">
    <property type="component" value="Chromosome 13"/>
</dbReference>
<evidence type="ECO:0000313" key="4">
    <source>
        <dbReference type="Proteomes" id="UP000639772"/>
    </source>
</evidence>
<gene>
    <name evidence="2" type="ORF">HPP92_024359</name>
    <name evidence="1" type="ORF">HPP92_024698</name>
</gene>
<dbReference type="SUPFAM" id="SSF49899">
    <property type="entry name" value="Concanavalin A-like lectins/glucanases"/>
    <property type="match status" value="1"/>
</dbReference>
<proteinExistence type="predicted"/>
<accession>A0A835PK45</accession>